<evidence type="ECO:0000256" key="2">
    <source>
        <dbReference type="SAM" id="SignalP"/>
    </source>
</evidence>
<protein>
    <submittedName>
        <fullName evidence="3">Uncharacterized protein</fullName>
    </submittedName>
</protein>
<gene>
    <name evidence="3" type="ORF">EJ419_00735</name>
</gene>
<feature type="signal peptide" evidence="2">
    <location>
        <begin position="1"/>
        <end position="20"/>
    </location>
</feature>
<sequence>MKLTLRIVSFLCAIAATVLAVTYFNGNDRVAAATVLLLALHLISRGIAEWINLLTQDDK</sequence>
<dbReference type="Proteomes" id="UP000291289">
    <property type="component" value="Unassembled WGS sequence"/>
</dbReference>
<dbReference type="RefSeq" id="WP_131283008.1">
    <property type="nucleotide sequence ID" value="NZ_RXLP01000002.1"/>
</dbReference>
<evidence type="ECO:0000256" key="1">
    <source>
        <dbReference type="SAM" id="Phobius"/>
    </source>
</evidence>
<feature type="chain" id="PRO_5020691675" evidence="2">
    <location>
        <begin position="21"/>
        <end position="59"/>
    </location>
</feature>
<evidence type="ECO:0000313" key="3">
    <source>
        <dbReference type="EMBL" id="TCD54951.1"/>
    </source>
</evidence>
<evidence type="ECO:0000313" key="4">
    <source>
        <dbReference type="Proteomes" id="UP000291289"/>
    </source>
</evidence>
<keyword evidence="1" id="KW-0812">Transmembrane</keyword>
<keyword evidence="4" id="KW-1185">Reference proteome</keyword>
<name>A0A4R0QZ01_9BIFI</name>
<dbReference type="EMBL" id="RXLP01000002">
    <property type="protein sequence ID" value="TCD54951.1"/>
    <property type="molecule type" value="Genomic_DNA"/>
</dbReference>
<accession>A0A4R0QZ01</accession>
<dbReference type="AlphaFoldDB" id="A0A4R0QZ01"/>
<comment type="caution">
    <text evidence="3">The sequence shown here is derived from an EMBL/GenBank/DDBJ whole genome shotgun (WGS) entry which is preliminary data.</text>
</comment>
<feature type="transmembrane region" description="Helical" evidence="1">
    <location>
        <begin position="30"/>
        <end position="51"/>
    </location>
</feature>
<keyword evidence="1" id="KW-0472">Membrane</keyword>
<proteinExistence type="predicted"/>
<keyword evidence="2" id="KW-0732">Signal</keyword>
<organism evidence="3 4">
    <name type="scientific">Alloscardovia theropitheci</name>
    <dbReference type="NCBI Taxonomy" id="2496842"/>
    <lineage>
        <taxon>Bacteria</taxon>
        <taxon>Bacillati</taxon>
        <taxon>Actinomycetota</taxon>
        <taxon>Actinomycetes</taxon>
        <taxon>Bifidobacteriales</taxon>
        <taxon>Bifidobacteriaceae</taxon>
        <taxon>Alloscardovia</taxon>
    </lineage>
</organism>
<keyword evidence="1" id="KW-1133">Transmembrane helix</keyword>
<reference evidence="3 4" key="1">
    <citation type="submission" date="2018-12" db="EMBL/GenBank/DDBJ databases">
        <title>Alloscrdovia theropitheci sp. nov: a novel taxon from the feces of the bleeding-herat monkey (Theropithecus geleda).</title>
        <authorList>
            <person name="Modesto M."/>
        </authorList>
    </citation>
    <scope>NUCLEOTIDE SEQUENCE [LARGE SCALE GENOMIC DNA]</scope>
    <source>
        <strain evidence="3 4">GLDI4/2</strain>
    </source>
</reference>